<name>A0ABN9TEQ5_9DINO</name>
<evidence type="ECO:0000313" key="1">
    <source>
        <dbReference type="EMBL" id="CAK0844009.1"/>
    </source>
</evidence>
<dbReference type="EMBL" id="CAUYUJ010014623">
    <property type="protein sequence ID" value="CAK0844009.1"/>
    <property type="molecule type" value="Genomic_DNA"/>
</dbReference>
<reference evidence="1" key="1">
    <citation type="submission" date="2023-10" db="EMBL/GenBank/DDBJ databases">
        <authorList>
            <person name="Chen Y."/>
            <person name="Shah S."/>
            <person name="Dougan E. K."/>
            <person name="Thang M."/>
            <person name="Chan C."/>
        </authorList>
    </citation>
    <scope>NUCLEOTIDE SEQUENCE [LARGE SCALE GENOMIC DNA]</scope>
</reference>
<proteinExistence type="predicted"/>
<accession>A0ABN9TEQ5</accession>
<organism evidence="1 2">
    <name type="scientific">Prorocentrum cordatum</name>
    <dbReference type="NCBI Taxonomy" id="2364126"/>
    <lineage>
        <taxon>Eukaryota</taxon>
        <taxon>Sar</taxon>
        <taxon>Alveolata</taxon>
        <taxon>Dinophyceae</taxon>
        <taxon>Prorocentrales</taxon>
        <taxon>Prorocentraceae</taxon>
        <taxon>Prorocentrum</taxon>
    </lineage>
</organism>
<keyword evidence="2" id="KW-1185">Reference proteome</keyword>
<comment type="caution">
    <text evidence="1">The sequence shown here is derived from an EMBL/GenBank/DDBJ whole genome shotgun (WGS) entry which is preliminary data.</text>
</comment>
<gene>
    <name evidence="1" type="ORF">PCOR1329_LOCUS38181</name>
</gene>
<sequence>MDYFQTMDYFSDGSVSKAITVSIPVRPDVPQARWLLGWFGTLEIFWAVAFETTLLGSMARAGLLSVAWMQGASGVGAKELVTELDVTCVTDRPTVESEHYMLMFACHCETILADEARELQGVVGCYH</sequence>
<dbReference type="Proteomes" id="UP001189429">
    <property type="component" value="Unassembled WGS sequence"/>
</dbReference>
<evidence type="ECO:0000313" key="2">
    <source>
        <dbReference type="Proteomes" id="UP001189429"/>
    </source>
</evidence>
<protein>
    <submittedName>
        <fullName evidence="1">Uncharacterized protein</fullName>
    </submittedName>
</protein>